<dbReference type="EMBL" id="VHSG01000020">
    <property type="protein sequence ID" value="TQV71839.1"/>
    <property type="molecule type" value="Genomic_DNA"/>
</dbReference>
<name>A0A545T3P5_9GAMM</name>
<dbReference type="PANTHER" id="PTHR42918">
    <property type="entry name" value="LYSYL-TRNA SYNTHETASE"/>
    <property type="match status" value="1"/>
</dbReference>
<dbReference type="Proteomes" id="UP000319732">
    <property type="component" value="Unassembled WGS sequence"/>
</dbReference>
<dbReference type="NCBIfam" id="NF006828">
    <property type="entry name" value="PRK09350.1"/>
    <property type="match status" value="1"/>
</dbReference>
<dbReference type="NCBIfam" id="TIGR00462">
    <property type="entry name" value="genX"/>
    <property type="match status" value="1"/>
</dbReference>
<evidence type="ECO:0000256" key="3">
    <source>
        <dbReference type="ARBA" id="ARBA00022741"/>
    </source>
</evidence>
<comment type="caution">
    <text evidence="7">The sequence shown here is derived from an EMBL/GenBank/DDBJ whole genome shotgun (WGS) entry which is preliminary data.</text>
</comment>
<evidence type="ECO:0000313" key="8">
    <source>
        <dbReference type="Proteomes" id="UP000319732"/>
    </source>
</evidence>
<evidence type="ECO:0000259" key="6">
    <source>
        <dbReference type="PROSITE" id="PS50862"/>
    </source>
</evidence>
<reference evidence="7 8" key="1">
    <citation type="submission" date="2019-06" db="EMBL/GenBank/DDBJ databases">
        <title>Whole genome sequence for Cellvibrionaceae sp. R142.</title>
        <authorList>
            <person name="Wang G."/>
        </authorList>
    </citation>
    <scope>NUCLEOTIDE SEQUENCE [LARGE SCALE GENOMIC DNA]</scope>
    <source>
        <strain evidence="7 8">R142</strain>
    </source>
</reference>
<dbReference type="GO" id="GO:0005524">
    <property type="term" value="F:ATP binding"/>
    <property type="evidence" value="ECO:0007669"/>
    <property type="project" value="UniProtKB-KW"/>
</dbReference>
<proteinExistence type="predicted"/>
<evidence type="ECO:0000256" key="1">
    <source>
        <dbReference type="ARBA" id="ARBA00011738"/>
    </source>
</evidence>
<dbReference type="SUPFAM" id="SSF55681">
    <property type="entry name" value="Class II aaRS and biotin synthetases"/>
    <property type="match status" value="1"/>
</dbReference>
<protein>
    <submittedName>
        <fullName evidence="7">EF-P lysine aminoacylase GenX</fullName>
    </submittedName>
</protein>
<dbReference type="InterPro" id="IPR006195">
    <property type="entry name" value="aa-tRNA-synth_II"/>
</dbReference>
<dbReference type="PANTHER" id="PTHR42918:SF6">
    <property type="entry name" value="ELONGATION FACTOR P--(R)-BETA-LYSINE LIGASE"/>
    <property type="match status" value="1"/>
</dbReference>
<keyword evidence="8" id="KW-1185">Reference proteome</keyword>
<dbReference type="Pfam" id="PF00152">
    <property type="entry name" value="tRNA-synt_2"/>
    <property type="match status" value="1"/>
</dbReference>
<dbReference type="OrthoDB" id="9802326at2"/>
<dbReference type="PRINTS" id="PR00982">
    <property type="entry name" value="TRNASYNTHLYS"/>
</dbReference>
<dbReference type="GO" id="GO:0006430">
    <property type="term" value="P:lysyl-tRNA aminoacylation"/>
    <property type="evidence" value="ECO:0007669"/>
    <property type="project" value="InterPro"/>
</dbReference>
<dbReference type="Gene3D" id="3.30.930.10">
    <property type="entry name" value="Bira Bifunctional Protein, Domain 2"/>
    <property type="match status" value="1"/>
</dbReference>
<dbReference type="GO" id="GO:0005829">
    <property type="term" value="C:cytosol"/>
    <property type="evidence" value="ECO:0007669"/>
    <property type="project" value="TreeGrafter"/>
</dbReference>
<dbReference type="GO" id="GO:0000049">
    <property type="term" value="F:tRNA binding"/>
    <property type="evidence" value="ECO:0007669"/>
    <property type="project" value="TreeGrafter"/>
</dbReference>
<keyword evidence="2" id="KW-0436">Ligase</keyword>
<dbReference type="AlphaFoldDB" id="A0A545T3P5"/>
<dbReference type="FunFam" id="3.30.930.10:FF:000017">
    <property type="entry name" value="Elongation factor P--(R)-beta-lysine ligase"/>
    <property type="match status" value="1"/>
</dbReference>
<keyword evidence="3" id="KW-0547">Nucleotide-binding</keyword>
<evidence type="ECO:0000313" key="7">
    <source>
        <dbReference type="EMBL" id="TQV71839.1"/>
    </source>
</evidence>
<evidence type="ECO:0000256" key="5">
    <source>
        <dbReference type="ARBA" id="ARBA00052794"/>
    </source>
</evidence>
<feature type="domain" description="Aminoacyl-transfer RNA synthetases class-II family profile" evidence="6">
    <location>
        <begin position="18"/>
        <end position="313"/>
    </location>
</feature>
<evidence type="ECO:0000256" key="2">
    <source>
        <dbReference type="ARBA" id="ARBA00022598"/>
    </source>
</evidence>
<dbReference type="InterPro" id="IPR004364">
    <property type="entry name" value="Aa-tRNA-synt_II"/>
</dbReference>
<comment type="catalytic activity">
    <reaction evidence="5">
        <text>D-beta-lysine + L-lysyl-[protein] + ATP = N(6)-((3R)-3,6-diaminohexanoyl)-L-lysyl-[protein] + AMP + diphosphate + H(+)</text>
        <dbReference type="Rhea" id="RHEA:83435"/>
        <dbReference type="Rhea" id="RHEA-COMP:9752"/>
        <dbReference type="Rhea" id="RHEA-COMP:20131"/>
        <dbReference type="ChEBI" id="CHEBI:15378"/>
        <dbReference type="ChEBI" id="CHEBI:29969"/>
        <dbReference type="ChEBI" id="CHEBI:30616"/>
        <dbReference type="ChEBI" id="CHEBI:33019"/>
        <dbReference type="ChEBI" id="CHEBI:84138"/>
        <dbReference type="ChEBI" id="CHEBI:156053"/>
        <dbReference type="ChEBI" id="CHEBI:456215"/>
    </reaction>
    <physiologicalReaction direction="left-to-right" evidence="5">
        <dbReference type="Rhea" id="RHEA:83436"/>
    </physiologicalReaction>
</comment>
<dbReference type="InterPro" id="IPR045864">
    <property type="entry name" value="aa-tRNA-synth_II/BPL/LPL"/>
</dbReference>
<keyword evidence="4" id="KW-0067">ATP-binding</keyword>
<dbReference type="RefSeq" id="WP_142928615.1">
    <property type="nucleotide sequence ID" value="NZ_ML660099.1"/>
</dbReference>
<dbReference type="GO" id="GO:0004824">
    <property type="term" value="F:lysine-tRNA ligase activity"/>
    <property type="evidence" value="ECO:0007669"/>
    <property type="project" value="InterPro"/>
</dbReference>
<accession>A0A545T3P5</accession>
<comment type="subunit">
    <text evidence="1">Homodimer.</text>
</comment>
<dbReference type="InterPro" id="IPR018149">
    <property type="entry name" value="Lys-tRNA-synth_II_C"/>
</dbReference>
<dbReference type="InterPro" id="IPR004525">
    <property type="entry name" value="EpmA"/>
</dbReference>
<sequence>MQHSLWPPAATLPAQRARAALNAEIRRFFAARQVLEVEVPLLAAAAPTDPHIDSLRVPTGAGDRYLQSSPEFAMKRLLAAGSGPIYSLAKAFRRGEAGRRHNPEFTMLEWYRPGYDEQTLMDEVTALLQAVVDVEPVCRLSYREVFQRHLEIDPHTASESELRQLAQPYIGADWPGADRDTWLDLLISHAVEPQLGPGLTFIYDYPVSQAALARLGNDSQGQPVAKRFEAYLGGMELANGYWELIDVAEQRRRFAADLRRRRALKLPCPRSDRRLLAALAAGMPDCAGVALGVDRLLMQVMGADHIDTVVAFPWDRA</sequence>
<evidence type="ECO:0000256" key="4">
    <source>
        <dbReference type="ARBA" id="ARBA00022840"/>
    </source>
</evidence>
<organism evidence="7 8">
    <name type="scientific">Exilibacterium tricleocarpae</name>
    <dbReference type="NCBI Taxonomy" id="2591008"/>
    <lineage>
        <taxon>Bacteria</taxon>
        <taxon>Pseudomonadati</taxon>
        <taxon>Pseudomonadota</taxon>
        <taxon>Gammaproteobacteria</taxon>
        <taxon>Cellvibrionales</taxon>
        <taxon>Cellvibrionaceae</taxon>
        <taxon>Exilibacterium</taxon>
    </lineage>
</organism>
<dbReference type="PROSITE" id="PS50862">
    <property type="entry name" value="AA_TRNA_LIGASE_II"/>
    <property type="match status" value="1"/>
</dbReference>
<gene>
    <name evidence="7" type="primary">genX</name>
    <name evidence="7" type="ORF">FKG94_19550</name>
</gene>